<reference evidence="10" key="1">
    <citation type="journal article" date="2019" name="Int. J. Syst. Evol. Microbiol.">
        <title>The Global Catalogue of Microorganisms (GCM) 10K type strain sequencing project: providing services to taxonomists for standard genome sequencing and annotation.</title>
        <authorList>
            <consortium name="The Broad Institute Genomics Platform"/>
            <consortium name="The Broad Institute Genome Sequencing Center for Infectious Disease"/>
            <person name="Wu L."/>
            <person name="Ma J."/>
        </authorList>
    </citation>
    <scope>NUCLEOTIDE SEQUENCE [LARGE SCALE GENOMIC DNA]</scope>
    <source>
        <strain evidence="10">JCM 17591</strain>
    </source>
</reference>
<feature type="transmembrane region" description="Helical" evidence="7">
    <location>
        <begin position="56"/>
        <end position="74"/>
    </location>
</feature>
<feature type="transmembrane region" description="Helical" evidence="7">
    <location>
        <begin position="336"/>
        <end position="358"/>
    </location>
</feature>
<feature type="transmembrane region" description="Helical" evidence="7">
    <location>
        <begin position="111"/>
        <end position="132"/>
    </location>
</feature>
<dbReference type="PROSITE" id="PS00216">
    <property type="entry name" value="SUGAR_TRANSPORT_1"/>
    <property type="match status" value="1"/>
</dbReference>
<dbReference type="PANTHER" id="PTHR42718:SF42">
    <property type="entry name" value="EXPORT PROTEIN"/>
    <property type="match status" value="1"/>
</dbReference>
<feature type="transmembrane region" description="Helical" evidence="7">
    <location>
        <begin position="144"/>
        <end position="165"/>
    </location>
</feature>
<feature type="transmembrane region" description="Helical" evidence="7">
    <location>
        <begin position="276"/>
        <end position="301"/>
    </location>
</feature>
<dbReference type="PROSITE" id="PS50850">
    <property type="entry name" value="MFS"/>
    <property type="match status" value="1"/>
</dbReference>
<dbReference type="InterPro" id="IPR004638">
    <property type="entry name" value="EmrB-like"/>
</dbReference>
<feature type="transmembrane region" description="Helical" evidence="7">
    <location>
        <begin position="411"/>
        <end position="428"/>
    </location>
</feature>
<comment type="subcellular location">
    <subcellularLocation>
        <location evidence="1">Cell membrane</location>
        <topology evidence="1">Multi-pass membrane protein</topology>
    </subcellularLocation>
</comment>
<feature type="transmembrane region" description="Helical" evidence="7">
    <location>
        <begin position="307"/>
        <end position="324"/>
    </location>
</feature>
<dbReference type="PANTHER" id="PTHR42718">
    <property type="entry name" value="MAJOR FACILITATOR SUPERFAMILY MULTIDRUG TRANSPORTER MFSC"/>
    <property type="match status" value="1"/>
</dbReference>
<evidence type="ECO:0000256" key="5">
    <source>
        <dbReference type="ARBA" id="ARBA00022989"/>
    </source>
</evidence>
<evidence type="ECO:0000313" key="9">
    <source>
        <dbReference type="EMBL" id="GAA4167992.1"/>
    </source>
</evidence>
<feature type="transmembrane region" description="Helical" evidence="7">
    <location>
        <begin position="171"/>
        <end position="193"/>
    </location>
</feature>
<dbReference type="Proteomes" id="UP001501079">
    <property type="component" value="Unassembled WGS sequence"/>
</dbReference>
<feature type="transmembrane region" description="Helical" evidence="7">
    <location>
        <begin position="364"/>
        <end position="390"/>
    </location>
</feature>
<dbReference type="InterPro" id="IPR020846">
    <property type="entry name" value="MFS_dom"/>
</dbReference>
<evidence type="ECO:0000256" key="4">
    <source>
        <dbReference type="ARBA" id="ARBA00022692"/>
    </source>
</evidence>
<dbReference type="Gene3D" id="1.20.1720.10">
    <property type="entry name" value="Multidrug resistance protein D"/>
    <property type="match status" value="1"/>
</dbReference>
<gene>
    <name evidence="9" type="ORF">GCM10022287_02440</name>
</gene>
<dbReference type="EMBL" id="BAABBW010000001">
    <property type="protein sequence ID" value="GAA4167992.1"/>
    <property type="molecule type" value="Genomic_DNA"/>
</dbReference>
<dbReference type="InterPro" id="IPR011701">
    <property type="entry name" value="MFS"/>
</dbReference>
<evidence type="ECO:0000256" key="2">
    <source>
        <dbReference type="ARBA" id="ARBA00022448"/>
    </source>
</evidence>
<evidence type="ECO:0000256" key="1">
    <source>
        <dbReference type="ARBA" id="ARBA00004651"/>
    </source>
</evidence>
<evidence type="ECO:0000259" key="8">
    <source>
        <dbReference type="PROSITE" id="PS50850"/>
    </source>
</evidence>
<sequence>MKEKIVLESSPRRWWVLGTLVLSLLVVQLDTTILGMAVQRLSQPAPAGLGLTQGELLWAINSYTLVMAGGLLTAGALADRFGRKRVLLIGMVLFGLTSAWCAFAVNGPMLIAGRTVLGLAAALVTPTTLAIITNTFTPQERPKAIGIWSGGVGVAVAAGPILGGLLLDHLWWGSIFLVNVPVVIIALIAMAVVVPESRNPRPGRFDIPGIVLSLLGMVLLVDGIIEGGDTGDWTSPNVWGVVLAGAIVLAGFLLWERRAADPLLPVGWFRVREFSGSITVMTLAFFAMLGVTFTVTFYLLSLRRLDVLAVGLLMLPLAIAQLVFSSQTPRLAARFGARATGAFGMLALTAALLLFATLDSGTSLWIVEVAMFLIGVGIAFIMPSASAAIMGSVPRERAGTASAASNAFRQIGGALGTAVLGAVLTSTYRTRITGHLDAIPEGLRSTAAASIQATQGMLDSLGLSGAGASAITTASDQAFIAGFHASSLLGAAIALLGAIIAAVALTPKRTGSWPPNVGLRANDSTHRDCP</sequence>
<feature type="transmembrane region" description="Helical" evidence="7">
    <location>
        <begin position="205"/>
        <end position="225"/>
    </location>
</feature>
<feature type="transmembrane region" description="Helical" evidence="7">
    <location>
        <begin position="483"/>
        <end position="505"/>
    </location>
</feature>
<dbReference type="NCBIfam" id="TIGR00711">
    <property type="entry name" value="efflux_EmrB"/>
    <property type="match status" value="1"/>
</dbReference>
<feature type="transmembrane region" description="Helical" evidence="7">
    <location>
        <begin position="14"/>
        <end position="36"/>
    </location>
</feature>
<keyword evidence="10" id="KW-1185">Reference proteome</keyword>
<keyword evidence="3" id="KW-1003">Cell membrane</keyword>
<dbReference type="CDD" id="cd17321">
    <property type="entry name" value="MFS_MMR_MDR_like"/>
    <property type="match status" value="1"/>
</dbReference>
<keyword evidence="2" id="KW-0813">Transport</keyword>
<accession>A0ABP7ZQH2</accession>
<dbReference type="InterPro" id="IPR036259">
    <property type="entry name" value="MFS_trans_sf"/>
</dbReference>
<keyword evidence="5 7" id="KW-1133">Transmembrane helix</keyword>
<comment type="caution">
    <text evidence="9">The sequence shown here is derived from an EMBL/GenBank/DDBJ whole genome shotgun (WGS) entry which is preliminary data.</text>
</comment>
<keyword evidence="6 7" id="KW-0472">Membrane</keyword>
<evidence type="ECO:0000313" key="10">
    <source>
        <dbReference type="Proteomes" id="UP001501079"/>
    </source>
</evidence>
<evidence type="ECO:0000256" key="3">
    <source>
        <dbReference type="ARBA" id="ARBA00022475"/>
    </source>
</evidence>
<dbReference type="SUPFAM" id="SSF103473">
    <property type="entry name" value="MFS general substrate transporter"/>
    <property type="match status" value="1"/>
</dbReference>
<feature type="domain" description="Major facilitator superfamily (MFS) profile" evidence="8">
    <location>
        <begin position="16"/>
        <end position="509"/>
    </location>
</feature>
<feature type="transmembrane region" description="Helical" evidence="7">
    <location>
        <begin position="86"/>
        <end position="105"/>
    </location>
</feature>
<dbReference type="Gene3D" id="1.20.1250.20">
    <property type="entry name" value="MFS general substrate transporter like domains"/>
    <property type="match status" value="1"/>
</dbReference>
<dbReference type="InterPro" id="IPR005829">
    <property type="entry name" value="Sugar_transporter_CS"/>
</dbReference>
<organism evidence="9 10">
    <name type="scientific">Gryllotalpicola koreensis</name>
    <dbReference type="NCBI Taxonomy" id="993086"/>
    <lineage>
        <taxon>Bacteria</taxon>
        <taxon>Bacillati</taxon>
        <taxon>Actinomycetota</taxon>
        <taxon>Actinomycetes</taxon>
        <taxon>Micrococcales</taxon>
        <taxon>Microbacteriaceae</taxon>
        <taxon>Gryllotalpicola</taxon>
    </lineage>
</organism>
<name>A0ABP7ZQH2_9MICO</name>
<feature type="transmembrane region" description="Helical" evidence="7">
    <location>
        <begin position="237"/>
        <end position="255"/>
    </location>
</feature>
<evidence type="ECO:0000256" key="6">
    <source>
        <dbReference type="ARBA" id="ARBA00023136"/>
    </source>
</evidence>
<dbReference type="Pfam" id="PF07690">
    <property type="entry name" value="MFS_1"/>
    <property type="match status" value="1"/>
</dbReference>
<keyword evidence="4 7" id="KW-0812">Transmembrane</keyword>
<proteinExistence type="predicted"/>
<protein>
    <submittedName>
        <fullName evidence="9">MFS transporter</fullName>
    </submittedName>
</protein>
<evidence type="ECO:0000256" key="7">
    <source>
        <dbReference type="SAM" id="Phobius"/>
    </source>
</evidence>